<dbReference type="EMBL" id="JWLZ01000157">
    <property type="protein sequence ID" value="KHT63460.1"/>
    <property type="molecule type" value="Genomic_DNA"/>
</dbReference>
<dbReference type="InterPro" id="IPR032720">
    <property type="entry name" value="Cys_rich_CWC"/>
</dbReference>
<sequence>MKTPCVAKCKNNDGICSGCHRTMPELATWPAMSDSEQQQKMDEIQGQQSTHTCSQCGKPAYCEISAGKNTCWCFELTKRDTSGLPPGTCLCRQCLEKLPLR</sequence>
<evidence type="ECO:0000313" key="1">
    <source>
        <dbReference type="EMBL" id="KHT63460.1"/>
    </source>
</evidence>
<accession>A0A0B9GFB7</accession>
<dbReference type="AlphaFoldDB" id="A0A0B9GFB7"/>
<name>A0A0B9GFB7_9GAMM</name>
<evidence type="ECO:0008006" key="3">
    <source>
        <dbReference type="Google" id="ProtNLM"/>
    </source>
</evidence>
<evidence type="ECO:0000313" key="2">
    <source>
        <dbReference type="Proteomes" id="UP000031278"/>
    </source>
</evidence>
<dbReference type="RefSeq" id="WP_039461819.1">
    <property type="nucleotide sequence ID" value="NZ_JWLZ01000157.1"/>
</dbReference>
<dbReference type="Proteomes" id="UP000031278">
    <property type="component" value="Unassembled WGS sequence"/>
</dbReference>
<proteinExistence type="predicted"/>
<comment type="caution">
    <text evidence="1">The sequence shown here is derived from an EMBL/GenBank/DDBJ whole genome shotgun (WGS) entry which is preliminary data.</text>
</comment>
<gene>
    <name evidence="1" type="ORF">RJ45_11630</name>
</gene>
<dbReference type="Pfam" id="PF14375">
    <property type="entry name" value="Cys_rich_CWC"/>
    <property type="match status" value="1"/>
</dbReference>
<dbReference type="Pfam" id="PF06945">
    <property type="entry name" value="DUF1289"/>
    <property type="match status" value="1"/>
</dbReference>
<reference evidence="1 2" key="1">
    <citation type="submission" date="2014-12" db="EMBL/GenBank/DDBJ databases">
        <title>Genome sequencing of Photobacterium gaetbulicola AD005a.</title>
        <authorList>
            <person name="Adrian T.G.S."/>
            <person name="Chan K.G."/>
        </authorList>
    </citation>
    <scope>NUCLEOTIDE SEQUENCE [LARGE SCALE GENOMIC DNA]</scope>
    <source>
        <strain evidence="1 2">AD005a</strain>
    </source>
</reference>
<dbReference type="InterPro" id="IPR010710">
    <property type="entry name" value="DUF1289"/>
</dbReference>
<protein>
    <recommendedName>
        <fullName evidence="3">DUF1289 domain-containing protein</fullName>
    </recommendedName>
</protein>
<organism evidence="1 2">
    <name type="scientific">Photobacterium gaetbulicola</name>
    <dbReference type="NCBI Taxonomy" id="1295392"/>
    <lineage>
        <taxon>Bacteria</taxon>
        <taxon>Pseudomonadati</taxon>
        <taxon>Pseudomonadota</taxon>
        <taxon>Gammaproteobacteria</taxon>
        <taxon>Vibrionales</taxon>
        <taxon>Vibrionaceae</taxon>
        <taxon>Photobacterium</taxon>
    </lineage>
</organism>